<protein>
    <recommendedName>
        <fullName evidence="11">Type I secretion protein TolC</fullName>
    </recommendedName>
</protein>
<comment type="similarity">
    <text evidence="2">Belongs to the outer membrane factor (OMF) (TC 1.B.17) family.</text>
</comment>
<dbReference type="PANTHER" id="PTHR30026">
    <property type="entry name" value="OUTER MEMBRANE PROTEIN TOLC"/>
    <property type="match status" value="1"/>
</dbReference>
<dbReference type="Pfam" id="PF02321">
    <property type="entry name" value="OEP"/>
    <property type="match status" value="2"/>
</dbReference>
<evidence type="ECO:0000313" key="9">
    <source>
        <dbReference type="EMBL" id="THD11558.1"/>
    </source>
</evidence>
<evidence type="ECO:0000256" key="5">
    <source>
        <dbReference type="ARBA" id="ARBA00022692"/>
    </source>
</evidence>
<keyword evidence="10" id="KW-1185">Reference proteome</keyword>
<reference evidence="9 10" key="1">
    <citation type="submission" date="2017-02" db="EMBL/GenBank/DDBJ databases">
        <title>Whole genome sequencing of Metallibacterium scheffleri DSM 24874 (T).</title>
        <authorList>
            <person name="Kumar S."/>
            <person name="Patil P."/>
            <person name="Patil P.B."/>
        </authorList>
    </citation>
    <scope>NUCLEOTIDE SEQUENCE [LARGE SCALE GENOMIC DNA]</scope>
    <source>
        <strain evidence="9 10">DSM 24874</strain>
    </source>
</reference>
<dbReference type="GO" id="GO:1990281">
    <property type="term" value="C:efflux pump complex"/>
    <property type="evidence" value="ECO:0007669"/>
    <property type="project" value="TreeGrafter"/>
</dbReference>
<dbReference type="InterPro" id="IPR051906">
    <property type="entry name" value="TolC-like"/>
</dbReference>
<dbReference type="PANTHER" id="PTHR30026:SF20">
    <property type="entry name" value="OUTER MEMBRANE PROTEIN TOLC"/>
    <property type="match status" value="1"/>
</dbReference>
<dbReference type="STRING" id="993689.GCA_002077135_01130"/>
<keyword evidence="7" id="KW-0998">Cell outer membrane</keyword>
<evidence type="ECO:0000256" key="3">
    <source>
        <dbReference type="ARBA" id="ARBA00022448"/>
    </source>
</evidence>
<sequence length="462" mass="49734">MNRNPSLTLLGCAIVLALMPAFAHAEDLLQAYQQARASDPVLAQAEATKLATREGIVQARALLLPSLSASYSYSRSHGTSSSSQPFSTSNGFQVLNFTSSNYSYGTTLQGTLSQTLFNFSDWANLKAAHANARSQDATYASAEQDLYLRVATAYFGVLAAQDQLTYSEANAKALKSQFDQAKQRFEVGLAAITDVNTAKAQYDTAVATVISARNALDDAREALTQITGKPARDLKPLREHIPMNAPAPDNLEAWVDMALSNNPALLASEQQVKSASDSVKAAYGAHLPTLSAQLSYTRNPGWADQNSRLGGIGAYHTDSLSRDTAIGVVLSIPIFNGFATQSRVHQAIYNRESAQDVLEQNRRALVRSTRNAFRSVLSGIASVEANKAAVVSSKSSLEATQAGYEVGTQTIVDVLLAQQTLFQSQSAYSQARYTLLLNRLSLAYDGGKLGYTQLQEINALLQ</sequence>
<evidence type="ECO:0000256" key="6">
    <source>
        <dbReference type="ARBA" id="ARBA00023136"/>
    </source>
</evidence>
<evidence type="ECO:0000256" key="7">
    <source>
        <dbReference type="ARBA" id="ARBA00023237"/>
    </source>
</evidence>
<dbReference type="SUPFAM" id="SSF56954">
    <property type="entry name" value="Outer membrane efflux proteins (OEP)"/>
    <property type="match status" value="1"/>
</dbReference>
<keyword evidence="4" id="KW-1134">Transmembrane beta strand</keyword>
<comment type="caution">
    <text evidence="9">The sequence shown here is derived from an EMBL/GenBank/DDBJ whole genome shotgun (WGS) entry which is preliminary data.</text>
</comment>
<keyword evidence="5" id="KW-0812">Transmembrane</keyword>
<feature type="signal peptide" evidence="8">
    <location>
        <begin position="1"/>
        <end position="25"/>
    </location>
</feature>
<organism evidence="9 10">
    <name type="scientific">Metallibacterium scheffleri</name>
    <dbReference type="NCBI Taxonomy" id="993689"/>
    <lineage>
        <taxon>Bacteria</taxon>
        <taxon>Pseudomonadati</taxon>
        <taxon>Pseudomonadota</taxon>
        <taxon>Gammaproteobacteria</taxon>
        <taxon>Lysobacterales</taxon>
        <taxon>Rhodanobacteraceae</taxon>
        <taxon>Metallibacterium</taxon>
    </lineage>
</organism>
<name>A0A4S3KST4_9GAMM</name>
<accession>A0A4S3KST4</accession>
<proteinExistence type="inferred from homology"/>
<dbReference type="Proteomes" id="UP000307749">
    <property type="component" value="Unassembled WGS sequence"/>
</dbReference>
<dbReference type="InterPro" id="IPR003423">
    <property type="entry name" value="OMP_efflux"/>
</dbReference>
<dbReference type="Gene3D" id="1.20.1600.10">
    <property type="entry name" value="Outer membrane efflux proteins (OEP)"/>
    <property type="match status" value="1"/>
</dbReference>
<evidence type="ECO:0000256" key="2">
    <source>
        <dbReference type="ARBA" id="ARBA00007613"/>
    </source>
</evidence>
<dbReference type="GO" id="GO:0015562">
    <property type="term" value="F:efflux transmembrane transporter activity"/>
    <property type="evidence" value="ECO:0007669"/>
    <property type="project" value="InterPro"/>
</dbReference>
<dbReference type="EMBL" id="MWQO01000011">
    <property type="protein sequence ID" value="THD11558.1"/>
    <property type="molecule type" value="Genomic_DNA"/>
</dbReference>
<evidence type="ECO:0000256" key="1">
    <source>
        <dbReference type="ARBA" id="ARBA00004442"/>
    </source>
</evidence>
<keyword evidence="8" id="KW-0732">Signal</keyword>
<evidence type="ECO:0000313" key="10">
    <source>
        <dbReference type="Proteomes" id="UP000307749"/>
    </source>
</evidence>
<feature type="chain" id="PRO_5020220686" description="Type I secretion protein TolC" evidence="8">
    <location>
        <begin position="26"/>
        <end position="462"/>
    </location>
</feature>
<dbReference type="AlphaFoldDB" id="A0A4S3KST4"/>
<dbReference type="GO" id="GO:0009279">
    <property type="term" value="C:cell outer membrane"/>
    <property type="evidence" value="ECO:0007669"/>
    <property type="project" value="UniProtKB-SubCell"/>
</dbReference>
<dbReference type="RefSeq" id="WP_081126449.1">
    <property type="nucleotide sequence ID" value="NZ_DAHXOC010000014.1"/>
</dbReference>
<comment type="subcellular location">
    <subcellularLocation>
        <location evidence="1">Cell outer membrane</location>
    </subcellularLocation>
</comment>
<dbReference type="InterPro" id="IPR010130">
    <property type="entry name" value="T1SS_OMP_TolC"/>
</dbReference>
<evidence type="ECO:0000256" key="8">
    <source>
        <dbReference type="SAM" id="SignalP"/>
    </source>
</evidence>
<evidence type="ECO:0008006" key="11">
    <source>
        <dbReference type="Google" id="ProtNLM"/>
    </source>
</evidence>
<evidence type="ECO:0000256" key="4">
    <source>
        <dbReference type="ARBA" id="ARBA00022452"/>
    </source>
</evidence>
<dbReference type="GO" id="GO:0015288">
    <property type="term" value="F:porin activity"/>
    <property type="evidence" value="ECO:0007669"/>
    <property type="project" value="TreeGrafter"/>
</dbReference>
<keyword evidence="6" id="KW-0472">Membrane</keyword>
<gene>
    <name evidence="9" type="ORF">B1806_03265</name>
</gene>
<dbReference type="NCBIfam" id="TIGR01844">
    <property type="entry name" value="type_I_sec_TolC"/>
    <property type="match status" value="1"/>
</dbReference>
<keyword evidence="3" id="KW-0813">Transport</keyword>